<keyword evidence="2" id="KW-1185">Reference proteome</keyword>
<reference evidence="1 2" key="1">
    <citation type="journal article" date="2019" name="Sci. Rep.">
        <title>Orb-weaving spider Araneus ventricosus genome elucidates the spidroin gene catalogue.</title>
        <authorList>
            <person name="Kono N."/>
            <person name="Nakamura H."/>
            <person name="Ohtoshi R."/>
            <person name="Moran D.A.P."/>
            <person name="Shinohara A."/>
            <person name="Yoshida Y."/>
            <person name="Fujiwara M."/>
            <person name="Mori M."/>
            <person name="Tomita M."/>
            <person name="Arakawa K."/>
        </authorList>
    </citation>
    <scope>NUCLEOTIDE SEQUENCE [LARGE SCALE GENOMIC DNA]</scope>
</reference>
<protein>
    <submittedName>
        <fullName evidence="1">Uncharacterized protein</fullName>
    </submittedName>
</protein>
<dbReference type="Proteomes" id="UP000499080">
    <property type="component" value="Unassembled WGS sequence"/>
</dbReference>
<name>A0A4Y2KJI7_ARAVE</name>
<organism evidence="1 2">
    <name type="scientific">Araneus ventricosus</name>
    <name type="common">Orbweaver spider</name>
    <name type="synonym">Epeira ventricosa</name>
    <dbReference type="NCBI Taxonomy" id="182803"/>
    <lineage>
        <taxon>Eukaryota</taxon>
        <taxon>Metazoa</taxon>
        <taxon>Ecdysozoa</taxon>
        <taxon>Arthropoda</taxon>
        <taxon>Chelicerata</taxon>
        <taxon>Arachnida</taxon>
        <taxon>Araneae</taxon>
        <taxon>Araneomorphae</taxon>
        <taxon>Entelegynae</taxon>
        <taxon>Araneoidea</taxon>
        <taxon>Araneidae</taxon>
        <taxon>Araneus</taxon>
    </lineage>
</organism>
<gene>
    <name evidence="1" type="ORF">AVEN_244671_1</name>
</gene>
<evidence type="ECO:0000313" key="2">
    <source>
        <dbReference type="Proteomes" id="UP000499080"/>
    </source>
</evidence>
<evidence type="ECO:0000313" key="1">
    <source>
        <dbReference type="EMBL" id="GBN01593.1"/>
    </source>
</evidence>
<comment type="caution">
    <text evidence="1">The sequence shown here is derived from an EMBL/GenBank/DDBJ whole genome shotgun (WGS) entry which is preliminary data.</text>
</comment>
<accession>A0A4Y2KJI7</accession>
<sequence length="201" mass="22295">MHTRYKPATGSAPCISYNHNYGGATPKRSLAKTPSRRYAQEDFQDSVSSLDSYTTGGLKVVRVGLLHSPGHNPSRARPKDDLVAFGLIHNTAHNSLRRDTRNLYPPFSTCKYHPRRAAFIDNSQSRIHGCSPTGSPPCGISNNHEPVQHRSRPLMKTSRLHVRMDLQCSVHQDCETSYTTDGVEVVRVGLVNVDGLCIMDL</sequence>
<dbReference type="AlphaFoldDB" id="A0A4Y2KJI7"/>
<proteinExistence type="predicted"/>
<dbReference type="EMBL" id="BGPR01004631">
    <property type="protein sequence ID" value="GBN01593.1"/>
    <property type="molecule type" value="Genomic_DNA"/>
</dbReference>